<dbReference type="GO" id="GO:0016020">
    <property type="term" value="C:membrane"/>
    <property type="evidence" value="ECO:0007669"/>
    <property type="project" value="UniProtKB-SubCell"/>
</dbReference>
<gene>
    <name evidence="7" type="ORF">CBW21_01890</name>
</gene>
<feature type="transmembrane region" description="Helical" evidence="5">
    <location>
        <begin position="140"/>
        <end position="164"/>
    </location>
</feature>
<evidence type="ECO:0000259" key="6">
    <source>
        <dbReference type="Pfam" id="PF04893"/>
    </source>
</evidence>
<dbReference type="EMBL" id="NHOO01000002">
    <property type="protein sequence ID" value="OVE50029.1"/>
    <property type="molecule type" value="Genomic_DNA"/>
</dbReference>
<keyword evidence="8" id="KW-1185">Reference proteome</keyword>
<evidence type="ECO:0000256" key="5">
    <source>
        <dbReference type="SAM" id="Phobius"/>
    </source>
</evidence>
<keyword evidence="3 5" id="KW-1133">Transmembrane helix</keyword>
<feature type="transmembrane region" description="Helical" evidence="5">
    <location>
        <begin position="49"/>
        <end position="69"/>
    </location>
</feature>
<keyword evidence="4 5" id="KW-0472">Membrane</keyword>
<dbReference type="AlphaFoldDB" id="A0A202BEZ2"/>
<keyword evidence="2 5" id="KW-0812">Transmembrane</keyword>
<evidence type="ECO:0000256" key="1">
    <source>
        <dbReference type="ARBA" id="ARBA00004141"/>
    </source>
</evidence>
<evidence type="ECO:0000256" key="4">
    <source>
        <dbReference type="ARBA" id="ARBA00023136"/>
    </source>
</evidence>
<protein>
    <recommendedName>
        <fullName evidence="6">Yip1 domain-containing protein</fullName>
    </recommendedName>
</protein>
<comment type="subcellular location">
    <subcellularLocation>
        <location evidence="1">Membrane</location>
        <topology evidence="1">Multi-pass membrane protein</topology>
    </subcellularLocation>
</comment>
<dbReference type="Proteomes" id="UP000196342">
    <property type="component" value="Unassembled WGS sequence"/>
</dbReference>
<evidence type="ECO:0000313" key="7">
    <source>
        <dbReference type="EMBL" id="OVE50029.1"/>
    </source>
</evidence>
<comment type="caution">
    <text evidence="7">The sequence shown here is derived from an EMBL/GenBank/DDBJ whole genome shotgun (WGS) entry which is preliminary data.</text>
</comment>
<feature type="domain" description="Yip1" evidence="6">
    <location>
        <begin position="30"/>
        <end position="243"/>
    </location>
</feature>
<feature type="transmembrane region" description="Helical" evidence="5">
    <location>
        <begin position="223"/>
        <end position="244"/>
    </location>
</feature>
<dbReference type="Pfam" id="PF04893">
    <property type="entry name" value="Yip1"/>
    <property type="match status" value="1"/>
</dbReference>
<organism evidence="7 8">
    <name type="scientific">Chromobacterium violaceum</name>
    <dbReference type="NCBI Taxonomy" id="536"/>
    <lineage>
        <taxon>Bacteria</taxon>
        <taxon>Pseudomonadati</taxon>
        <taxon>Pseudomonadota</taxon>
        <taxon>Betaproteobacteria</taxon>
        <taxon>Neisseriales</taxon>
        <taxon>Chromobacteriaceae</taxon>
        <taxon>Chromobacterium</taxon>
    </lineage>
</organism>
<name>A0A202BEZ2_CHRVL</name>
<evidence type="ECO:0000256" key="2">
    <source>
        <dbReference type="ARBA" id="ARBA00022692"/>
    </source>
</evidence>
<sequence>MFLIRTLIMNQTSVLADPAAAPGQWRLLAGIVQNPAQAFRQIAARPRSLLPLSLIVAGTALLYLWYYGWVDFAWLRERLLDQLATPGNREAALKAVTRPLMLGSSIAGALITLPLSYLLLALYFHGVGKLRGLGIGLRQWYALVVWSSTPALLALLSGAVQILAASAGRLEPSQLDPLSLNQLLFHLDVGHAWAGVLDSVDLGSFWKLALLAIGYKTWSGDRWPVSAAVAWAPAALFYGVWIAFKAW</sequence>
<dbReference type="InterPro" id="IPR006977">
    <property type="entry name" value="Yip1_dom"/>
</dbReference>
<proteinExistence type="predicted"/>
<evidence type="ECO:0000256" key="3">
    <source>
        <dbReference type="ARBA" id="ARBA00022989"/>
    </source>
</evidence>
<evidence type="ECO:0000313" key="8">
    <source>
        <dbReference type="Proteomes" id="UP000196342"/>
    </source>
</evidence>
<reference evidence="7 8" key="1">
    <citation type="submission" date="2017-05" db="EMBL/GenBank/DDBJ databases">
        <title>Chromobacterium violaceum GHPS1 isolated from Hydrocarbon polluted soil in French Guiana display an awesome secondary metabolite arsenal and a battery of drug and heavy-metal-resistance and detoxification of xenobiotics proteins.</title>
        <authorList>
            <person name="Belbahri L."/>
        </authorList>
    </citation>
    <scope>NUCLEOTIDE SEQUENCE [LARGE SCALE GENOMIC DNA]</scope>
    <source>
        <strain evidence="7 8">GHPS1</strain>
    </source>
</reference>
<dbReference type="OMA" id="VDIEWFA"/>
<feature type="transmembrane region" description="Helical" evidence="5">
    <location>
        <begin position="106"/>
        <end position="128"/>
    </location>
</feature>
<accession>A0A202BEZ2</accession>